<name>A0A0C3H057_OIDMZ</name>
<feature type="transmembrane region" description="Helical" evidence="7">
    <location>
        <begin position="153"/>
        <end position="170"/>
    </location>
</feature>
<keyword evidence="5 7" id="KW-1133">Transmembrane helix</keyword>
<gene>
    <name evidence="8" type="ORF">OIDMADRAFT_121292</name>
</gene>
<feature type="transmembrane region" description="Helical" evidence="7">
    <location>
        <begin position="176"/>
        <end position="199"/>
    </location>
</feature>
<comment type="function">
    <text evidence="7">May be involved in iron transport and iron homeostasis.</text>
</comment>
<keyword evidence="6 7" id="KW-0472">Membrane</keyword>
<keyword evidence="3 7" id="KW-0813">Transport</keyword>
<dbReference type="Gene3D" id="1.20.1250.20">
    <property type="entry name" value="MFS general substrate transporter like domains"/>
    <property type="match status" value="1"/>
</dbReference>
<comment type="caution">
    <text evidence="7">Lacks conserved residue(s) required for the propagation of feature annotation.</text>
</comment>
<reference evidence="9" key="2">
    <citation type="submission" date="2015-01" db="EMBL/GenBank/DDBJ databases">
        <title>Evolutionary Origins and Diversification of the Mycorrhizal Mutualists.</title>
        <authorList>
            <consortium name="DOE Joint Genome Institute"/>
            <consortium name="Mycorrhizal Genomics Consortium"/>
            <person name="Kohler A."/>
            <person name="Kuo A."/>
            <person name="Nagy L.G."/>
            <person name="Floudas D."/>
            <person name="Copeland A."/>
            <person name="Barry K.W."/>
            <person name="Cichocki N."/>
            <person name="Veneault-Fourrey C."/>
            <person name="LaButti K."/>
            <person name="Lindquist E.A."/>
            <person name="Lipzen A."/>
            <person name="Lundell T."/>
            <person name="Morin E."/>
            <person name="Murat C."/>
            <person name="Riley R."/>
            <person name="Ohm R."/>
            <person name="Sun H."/>
            <person name="Tunlid A."/>
            <person name="Henrissat B."/>
            <person name="Grigoriev I.V."/>
            <person name="Hibbett D.S."/>
            <person name="Martin F."/>
        </authorList>
    </citation>
    <scope>NUCLEOTIDE SEQUENCE [LARGE SCALE GENOMIC DNA]</scope>
    <source>
        <strain evidence="9">Zn</strain>
    </source>
</reference>
<keyword evidence="7" id="KW-0406">Ion transport</keyword>
<dbReference type="InterPro" id="IPR009716">
    <property type="entry name" value="Ferroportin-1"/>
</dbReference>
<comment type="similarity">
    <text evidence="2 7">Belongs to the ferroportin (FP) (TC 2.A.100) family. SLC40A subfamily.</text>
</comment>
<comment type="subcellular location">
    <subcellularLocation>
        <location evidence="1 7">Membrane</location>
        <topology evidence="1 7">Multi-pass membrane protein</topology>
    </subcellularLocation>
</comment>
<dbReference type="EMBL" id="KN832875">
    <property type="protein sequence ID" value="KIN01571.1"/>
    <property type="molecule type" value="Genomic_DNA"/>
</dbReference>
<feature type="transmembrane region" description="Helical" evidence="7">
    <location>
        <begin position="375"/>
        <end position="395"/>
    </location>
</feature>
<evidence type="ECO:0000256" key="1">
    <source>
        <dbReference type="ARBA" id="ARBA00004141"/>
    </source>
</evidence>
<protein>
    <recommendedName>
        <fullName evidence="7">Solute carrier family 40 member</fullName>
    </recommendedName>
</protein>
<evidence type="ECO:0000256" key="6">
    <source>
        <dbReference type="ARBA" id="ARBA00023136"/>
    </source>
</evidence>
<dbReference type="InParanoid" id="A0A0C3H057"/>
<evidence type="ECO:0000256" key="2">
    <source>
        <dbReference type="ARBA" id="ARBA00006279"/>
    </source>
</evidence>
<sequence>MNRGEHRKVLDAKSGRAKWFRIYVLHLLFMWNLRTYEYASIVLVSTAFPDSLAPAAIRHGAITLSYLAWLLWPIVPSDGYGDEKSETHVTAWNVPKAFLFSLIVLLDIIHDMSAIANRVSLERDWIPVLAGPITPDVTYGLTQVNAVMKRLDLVSKLVAPSILPLIIAVFNFREGWILLLAVTTIVFLIMQVRSMYVVARENPELRAVKKPSDGVSADEGYGIGDQYVHLKSGFPRLRHYFSMPIWPASIAEALAQMTVLAYSSTLVTYLLEVGFSLNVVTVARASGTIMALASTIIGPMVVNLIRKRRSRQSSDGNNTGYDIEGAVVRSVGAWGITSQIFCMIPVVLVLWNLSLNPNTSLSEPSDDLTLTPPNILLSLILFTFLSLSRIGHLLFELMVQEIAQVEIPSAQRSTFAGTEQSFRSFFELCHWAATMIWKAPKDFRFLALGSLVALTSSAMIFVLWARRPRYSVNVGYEEVPLDEIEVHAD</sequence>
<proteinExistence type="inferred from homology"/>
<feature type="transmembrane region" description="Helical" evidence="7">
    <location>
        <begin position="445"/>
        <end position="465"/>
    </location>
</feature>
<evidence type="ECO:0000256" key="7">
    <source>
        <dbReference type="RuleBase" id="RU365065"/>
    </source>
</evidence>
<dbReference type="HOGENOM" id="CLU_020370_2_0_1"/>
<feature type="transmembrane region" description="Helical" evidence="7">
    <location>
        <begin position="326"/>
        <end position="355"/>
    </location>
</feature>
<dbReference type="AlphaFoldDB" id="A0A0C3H057"/>
<dbReference type="OrthoDB" id="648861at2759"/>
<keyword evidence="9" id="KW-1185">Reference proteome</keyword>
<feature type="transmembrane region" description="Helical" evidence="7">
    <location>
        <begin position="282"/>
        <end position="305"/>
    </location>
</feature>
<dbReference type="GO" id="GO:0005381">
    <property type="term" value="F:iron ion transmembrane transporter activity"/>
    <property type="evidence" value="ECO:0007669"/>
    <property type="project" value="UniProtKB-UniRule"/>
</dbReference>
<evidence type="ECO:0000256" key="4">
    <source>
        <dbReference type="ARBA" id="ARBA00022692"/>
    </source>
</evidence>
<reference evidence="8 9" key="1">
    <citation type="submission" date="2014-04" db="EMBL/GenBank/DDBJ databases">
        <authorList>
            <consortium name="DOE Joint Genome Institute"/>
            <person name="Kuo A."/>
            <person name="Martino E."/>
            <person name="Perotto S."/>
            <person name="Kohler A."/>
            <person name="Nagy L.G."/>
            <person name="Floudas D."/>
            <person name="Copeland A."/>
            <person name="Barry K.W."/>
            <person name="Cichocki N."/>
            <person name="Veneault-Fourrey C."/>
            <person name="LaButti K."/>
            <person name="Lindquist E.A."/>
            <person name="Lipzen A."/>
            <person name="Lundell T."/>
            <person name="Morin E."/>
            <person name="Murat C."/>
            <person name="Sun H."/>
            <person name="Tunlid A."/>
            <person name="Henrissat B."/>
            <person name="Grigoriev I.V."/>
            <person name="Hibbett D.S."/>
            <person name="Martin F."/>
            <person name="Nordberg H.P."/>
            <person name="Cantor M.N."/>
            <person name="Hua S.X."/>
        </authorList>
    </citation>
    <scope>NUCLEOTIDE SEQUENCE [LARGE SCALE GENOMIC DNA]</scope>
    <source>
        <strain evidence="8 9">Zn</strain>
    </source>
</reference>
<accession>A0A0C3H057</accession>
<evidence type="ECO:0000313" key="8">
    <source>
        <dbReference type="EMBL" id="KIN01571.1"/>
    </source>
</evidence>
<dbReference type="PANTHER" id="PTHR11660">
    <property type="entry name" value="SOLUTE CARRIER FAMILY 40 MEMBER"/>
    <property type="match status" value="1"/>
</dbReference>
<organism evidence="8 9">
    <name type="scientific">Oidiodendron maius (strain Zn)</name>
    <dbReference type="NCBI Taxonomy" id="913774"/>
    <lineage>
        <taxon>Eukaryota</taxon>
        <taxon>Fungi</taxon>
        <taxon>Dikarya</taxon>
        <taxon>Ascomycota</taxon>
        <taxon>Pezizomycotina</taxon>
        <taxon>Leotiomycetes</taxon>
        <taxon>Leotiomycetes incertae sedis</taxon>
        <taxon>Myxotrichaceae</taxon>
        <taxon>Oidiodendron</taxon>
    </lineage>
</organism>
<dbReference type="SUPFAM" id="SSF103473">
    <property type="entry name" value="MFS general substrate transporter"/>
    <property type="match status" value="1"/>
</dbReference>
<evidence type="ECO:0000256" key="5">
    <source>
        <dbReference type="ARBA" id="ARBA00022989"/>
    </source>
</evidence>
<feature type="transmembrane region" description="Helical" evidence="7">
    <location>
        <begin position="240"/>
        <end position="262"/>
    </location>
</feature>
<dbReference type="Pfam" id="PF06963">
    <property type="entry name" value="FPN1"/>
    <property type="match status" value="2"/>
</dbReference>
<evidence type="ECO:0000256" key="3">
    <source>
        <dbReference type="ARBA" id="ARBA00022448"/>
    </source>
</evidence>
<dbReference type="GO" id="GO:0016020">
    <property type="term" value="C:membrane"/>
    <property type="evidence" value="ECO:0007669"/>
    <property type="project" value="UniProtKB-SubCell"/>
</dbReference>
<keyword evidence="4 7" id="KW-0812">Transmembrane</keyword>
<evidence type="ECO:0000313" key="9">
    <source>
        <dbReference type="Proteomes" id="UP000054321"/>
    </source>
</evidence>
<dbReference type="Proteomes" id="UP000054321">
    <property type="component" value="Unassembled WGS sequence"/>
</dbReference>
<dbReference type="PANTHER" id="PTHR11660:SF57">
    <property type="entry name" value="SOLUTE CARRIER FAMILY 40 MEMBER"/>
    <property type="match status" value="1"/>
</dbReference>
<dbReference type="InterPro" id="IPR036259">
    <property type="entry name" value="MFS_trans_sf"/>
</dbReference>